<dbReference type="EMBL" id="AZBU02000004">
    <property type="protein sequence ID" value="TKR81558.1"/>
    <property type="molecule type" value="Genomic_DNA"/>
</dbReference>
<dbReference type="GO" id="GO:0006508">
    <property type="term" value="P:proteolysis"/>
    <property type="evidence" value="ECO:0007669"/>
    <property type="project" value="UniProtKB-KW"/>
</dbReference>
<dbReference type="PANTHER" id="PTHR11802">
    <property type="entry name" value="SERINE PROTEASE FAMILY S10 SERINE CARBOXYPEPTIDASE"/>
    <property type="match status" value="1"/>
</dbReference>
<protein>
    <recommendedName>
        <fullName evidence="2">Carboxypeptidase</fullName>
        <ecNumber evidence="2">3.4.16.-</ecNumber>
    </recommendedName>
</protein>
<dbReference type="Gene3D" id="3.40.50.1820">
    <property type="entry name" value="alpha/beta hydrolase"/>
    <property type="match status" value="4"/>
</dbReference>
<dbReference type="PROSITE" id="PS00560">
    <property type="entry name" value="CARBOXYPEPT_SER_HIS"/>
    <property type="match status" value="3"/>
</dbReference>
<dbReference type="PRINTS" id="PR00724">
    <property type="entry name" value="CRBOXYPTASEC"/>
</dbReference>
<dbReference type="EC" id="3.4.16.-" evidence="2"/>
<dbReference type="InterPro" id="IPR033124">
    <property type="entry name" value="Ser_caboxypep_his_AS"/>
</dbReference>
<reference evidence="3" key="2">
    <citation type="journal article" date="2015" name="Genome Biol.">
        <title>Comparative genomics of Steinernema reveals deeply conserved gene regulatory networks.</title>
        <authorList>
            <person name="Dillman A.R."/>
            <person name="Macchietto M."/>
            <person name="Porter C.F."/>
            <person name="Rogers A."/>
            <person name="Williams B."/>
            <person name="Antoshechkin I."/>
            <person name="Lee M.M."/>
            <person name="Goodwin Z."/>
            <person name="Lu X."/>
            <person name="Lewis E.E."/>
            <person name="Goodrich-Blair H."/>
            <person name="Stock S.P."/>
            <person name="Adams B.J."/>
            <person name="Sternberg P.W."/>
            <person name="Mortazavi A."/>
        </authorList>
    </citation>
    <scope>NUCLEOTIDE SEQUENCE [LARGE SCALE GENOMIC DNA]</scope>
    <source>
        <strain evidence="3">ALL</strain>
    </source>
</reference>
<name>A0A4U5NF37_STECR</name>
<dbReference type="Pfam" id="PF00450">
    <property type="entry name" value="Peptidase_S10"/>
    <property type="match status" value="3"/>
</dbReference>
<dbReference type="InterPro" id="IPR018202">
    <property type="entry name" value="Ser_caboxypep_ser_AS"/>
</dbReference>
<comment type="similarity">
    <text evidence="1 2">Belongs to the peptidase S10 family.</text>
</comment>
<dbReference type="OrthoDB" id="443318at2759"/>
<dbReference type="GO" id="GO:0004185">
    <property type="term" value="F:serine-type carboxypeptidase activity"/>
    <property type="evidence" value="ECO:0007669"/>
    <property type="project" value="UniProtKB-UniRule"/>
</dbReference>
<keyword evidence="2" id="KW-0378">Hydrolase</keyword>
<reference evidence="3" key="3">
    <citation type="journal article" date="2019" name="G3 (Bethesda)">
        <title>Hybrid Assembly of the Genome of the Entomopathogenic Nematode Steinernema carpocapsae Identifies the X-Chromosome.</title>
        <authorList>
            <person name="Serra L."/>
            <person name="Macchietto M."/>
            <person name="Macias-Munoz A."/>
            <person name="McGill C.J."/>
            <person name="Rodriguez I.M."/>
            <person name="Rodriguez B."/>
            <person name="Murad R."/>
            <person name="Mortazavi A."/>
        </authorList>
    </citation>
    <scope>NUCLEOTIDE SEQUENCE</scope>
    <source>
        <strain evidence="3">ALL</strain>
    </source>
</reference>
<proteinExistence type="inferred from homology"/>
<evidence type="ECO:0000256" key="2">
    <source>
        <dbReference type="RuleBase" id="RU361156"/>
    </source>
</evidence>
<dbReference type="SUPFAM" id="SSF53474">
    <property type="entry name" value="alpha/beta-Hydrolases"/>
    <property type="match status" value="3"/>
</dbReference>
<reference evidence="3" key="1">
    <citation type="submission" date="2013-11" db="EMBL/GenBank/DDBJ databases">
        <authorList>
            <person name="Sternberg P."/>
            <person name="Dillman A."/>
            <person name="Macchietto M."/>
        </authorList>
    </citation>
    <scope>NUCLEOTIDE SEQUENCE</scope>
    <source>
        <strain evidence="3">ALL</strain>
    </source>
</reference>
<dbReference type="InterPro" id="IPR001563">
    <property type="entry name" value="Peptidase_S10"/>
</dbReference>
<dbReference type="STRING" id="34508.A0A4U5NF37"/>
<organism evidence="3">
    <name type="scientific">Steinernema carpocapsae</name>
    <name type="common">Entomopathogenic nematode</name>
    <dbReference type="NCBI Taxonomy" id="34508"/>
    <lineage>
        <taxon>Eukaryota</taxon>
        <taxon>Metazoa</taxon>
        <taxon>Ecdysozoa</taxon>
        <taxon>Nematoda</taxon>
        <taxon>Chromadorea</taxon>
        <taxon>Rhabditida</taxon>
        <taxon>Tylenchina</taxon>
        <taxon>Panagrolaimomorpha</taxon>
        <taxon>Strongyloidoidea</taxon>
        <taxon>Steinernematidae</taxon>
        <taxon>Steinernema</taxon>
    </lineage>
</organism>
<dbReference type="FunFam" id="3.40.50.1820:FF:000222">
    <property type="entry name" value="Carboxypeptidase"/>
    <property type="match status" value="3"/>
</dbReference>
<dbReference type="PANTHER" id="PTHR11802:SF480">
    <property type="entry name" value="CARBOXYPEPTIDASE"/>
    <property type="match status" value="1"/>
</dbReference>
<keyword evidence="2" id="KW-0645">Protease</keyword>
<accession>A0A4U5NF37</accession>
<keyword evidence="2" id="KW-0121">Carboxypeptidase</keyword>
<dbReference type="PROSITE" id="PS00131">
    <property type="entry name" value="CARBOXYPEPT_SER_SER"/>
    <property type="match status" value="3"/>
</dbReference>
<sequence>MDFLTVFPEYVNRPFYVTGESYGGVYVPTLTSLLIDKIQGGQAPGLNLVGMAVGNGELSAVQQINSAISLLYYHGMYGKTEWDQLLACCPDIKNYQELAFCNFARYITLDSAGNAHPIGNSVCGNLVASMGQGRVWGSNTIQDVYNMYQDCYQQKATVFGAKRYNKHVGEFMANKVEVVKKNTNFNPVSTDNQGGFPCFASTAADTWLNSKAVREALHIPNYVQKWQDCNDEINEQYIQQHNDTGSVFDHIAYTGYPLRVLIYNGDIDTACNFLGDQWFVETFAKRSGLNEVKKYGEWDFESVIAGYWKRYNGGSLQVDLLTVKGAGHLVPMDRPGPAFQMFNAFLNNVTYNATTSLSVGRTPLKPQYQVKAQIADSVKVSKLRSRTANFIERRNGNFQKSLVAQASEPQLTQNAYNYPSSKEDDLIKDLPGLTYEAGFKMYSGFLDATKGTHLHYWLVESERDPANDPIVLWLNGGPGCSSIVGLMTELGPFRPSADGSELLENPYSWNKFANVFFLEAPRAVGYSYNENDPNNTVLFTDDSTADDNAAAVINFFAKFSEYQNRPFFITGESYGGVYIPTLTDRLLAYVNAGNKNQINFQGVAIGNGILSEYDQRNSAVDLMYFRGIYDRHYFEEVAQCCVSPNPMAPVPCNFSMYDYLENPPAGMNLTFFNRCKELVDYLGGDLVDGTTNDAYNTYQDCYNGQVGTLGNFQRSILRSRSSAKKTSTAHTRAKREAYNYGGQVMQNKNPFVNHEALLNYESTDAIYGFPCWGDGGAAKYMNRADVKKAIHVDRAELRNVRWTECSRTLKYNGQHKYDDMSGVFQSIFSRNQQFRMLIYNGDVDMQCQFLGDEWFIERLMKNVEAQGTQRSPWNYTEPGYNPRIGGYQRKFSLMQGSILLDQLTIKGSGHMVPMDRPGPALQMLTNFLTKKDYSTPLPVIAPKPLKPQYTPEQPSNVPRKKADQVFDLPGLTFDINFKQYSGFLKANLNGHYLHYWYVESQRSPSTDPVLLWLNGGPGCSSLMGLLSENGPFRPNPDGKTLFENVYSWNKGYNMLFLEGPRDVGFSYQDPNKSNSTDFNDYLTVIDNYNALLDFFSIYPELQNRDFYVTGESYGGVYVPTLVRKILIDQNPMFANFKGMIVGNGLTSSIQNVRSLPDYMYYHGMVSSAKWNQLAECCRNTGGLQNSDCHYDDFVAIPRFGTFIPKTNHSDPQVHKCGVIIQEIAQNLVWNSLNDVYNLYQDCYNGDAMGDVSSNEILSQMFQIARSFPGALGLKRASTFVNNAARVNLFSTDNTGGFQCYSGGALENYLNLDRVRDSIHVPTYVQRWTGCSGVAGDNYNVTRIDMTDVYQDIFALAPKNFKVMLYNGDVDTACGFMEAEWFVEALFASYNASGNAKVLQDHKAWYYAINDKFETQIGGYQKSFLFGSTHFELVTVKGAGHMVPVDRPGPSLQMIANFVDFDPRRQGPVNFSEYGQFDITRKPLKAPYVNLV</sequence>
<dbReference type="InterPro" id="IPR029058">
    <property type="entry name" value="AB_hydrolase_fold"/>
</dbReference>
<evidence type="ECO:0000313" key="3">
    <source>
        <dbReference type="EMBL" id="TKR81558.1"/>
    </source>
</evidence>
<comment type="caution">
    <text evidence="3">The sequence shown here is derived from an EMBL/GenBank/DDBJ whole genome shotgun (WGS) entry which is preliminary data.</text>
</comment>
<evidence type="ECO:0000256" key="1">
    <source>
        <dbReference type="ARBA" id="ARBA00009431"/>
    </source>
</evidence>
<gene>
    <name evidence="3" type="ORF">L596_015409</name>
</gene>